<evidence type="ECO:0000256" key="3">
    <source>
        <dbReference type="SAM" id="Phobius"/>
    </source>
</evidence>
<comment type="subcellular location">
    <subcellularLocation>
        <location evidence="1">Membrane</location>
        <topology evidence="1">Multi-pass membrane protein</topology>
    </subcellularLocation>
</comment>
<dbReference type="GO" id="GO:0016020">
    <property type="term" value="C:membrane"/>
    <property type="evidence" value="ECO:0007669"/>
    <property type="project" value="UniProtKB-SubCell"/>
</dbReference>
<keyword evidence="6" id="KW-1185">Reference proteome</keyword>
<evidence type="ECO:0000256" key="1">
    <source>
        <dbReference type="ARBA" id="ARBA00004141"/>
    </source>
</evidence>
<feature type="domain" description="Neurotransmitter-gated ion-channel transmembrane" evidence="4">
    <location>
        <begin position="295"/>
        <end position="376"/>
    </location>
</feature>
<feature type="transmembrane region" description="Helical" evidence="3">
    <location>
        <begin position="289"/>
        <end position="311"/>
    </location>
</feature>
<feature type="compositionally biased region" description="Low complexity" evidence="2">
    <location>
        <begin position="190"/>
        <end position="211"/>
    </location>
</feature>
<evidence type="ECO:0000256" key="2">
    <source>
        <dbReference type="SAM" id="MobiDB-lite"/>
    </source>
</evidence>
<dbReference type="Gene3D" id="2.70.170.10">
    <property type="entry name" value="Neurotransmitter-gated ion-channel ligand-binding domain"/>
    <property type="match status" value="1"/>
</dbReference>
<dbReference type="Proteomes" id="UP000613740">
    <property type="component" value="Unassembled WGS sequence"/>
</dbReference>
<feature type="transmembrane region" description="Helical" evidence="3">
    <location>
        <begin position="387"/>
        <end position="409"/>
    </location>
</feature>
<sequence length="444" mass="47698">MKVVPVEGAVMEGDGRTDAADVPRGLAQLSTDSPTGGGDKAVRPSASPIRITLYVRTSIFTVSTIDTPGQSFTVTLYTCVAGPGLRPLLAAAGLEERFDPRLEWLESEVLEMTTKGWERVVRGDDLEWHFRARIKFAEQFELQRFPFDWQSLSLTLSCQHPAEWPMAEVAGYGNAFISTGGTPVLVRLQPVGGPTGSSSSSSSSGSVAKSKSGCEAGAGSAAGAGTSSSSSSSPREALIFFRDGFLLRSSWEYRGYSLQHWLSHPSLSGQGKQYSNLQSSLHFSRAATYYAYNILLPLWLLTSLGFCAFSLNVSDSTGDRLSLLVTLLLTAAAYKIVVSSALPLVSYLTRLDWYVLVAFGLLVVLTVETAAVATVADAGLREKLDWALAAGLGGAWGVFSLGFMAVAWLGGRDPHTGLRILEEDSKTRPSRVDFKVMAWAAARE</sequence>
<gene>
    <name evidence="5" type="ORF">HYH02_004594</name>
</gene>
<dbReference type="Pfam" id="PF02932">
    <property type="entry name" value="Neur_chan_memb"/>
    <property type="match status" value="1"/>
</dbReference>
<dbReference type="InterPro" id="IPR038050">
    <property type="entry name" value="Neuro_actylchol_rec"/>
</dbReference>
<keyword evidence="3" id="KW-0812">Transmembrane</keyword>
<dbReference type="GO" id="GO:0005230">
    <property type="term" value="F:extracellular ligand-gated monoatomic ion channel activity"/>
    <property type="evidence" value="ECO:0007669"/>
    <property type="project" value="InterPro"/>
</dbReference>
<keyword evidence="3" id="KW-0472">Membrane</keyword>
<feature type="region of interest" description="Disordered" evidence="2">
    <location>
        <begin position="188"/>
        <end position="211"/>
    </location>
</feature>
<dbReference type="Gene3D" id="1.20.58.390">
    <property type="entry name" value="Neurotransmitter-gated ion-channel transmembrane domain"/>
    <property type="match status" value="1"/>
</dbReference>
<dbReference type="InterPro" id="IPR006201">
    <property type="entry name" value="Neur_channel"/>
</dbReference>
<dbReference type="SUPFAM" id="SSF90112">
    <property type="entry name" value="Neurotransmitter-gated ion-channel transmembrane pore"/>
    <property type="match status" value="1"/>
</dbReference>
<feature type="transmembrane region" description="Helical" evidence="3">
    <location>
        <begin position="323"/>
        <end position="347"/>
    </location>
</feature>
<dbReference type="InterPro" id="IPR036719">
    <property type="entry name" value="Neuro-gated_channel_TM_sf"/>
</dbReference>
<feature type="transmembrane region" description="Helical" evidence="3">
    <location>
        <begin position="353"/>
        <end position="375"/>
    </location>
</feature>
<dbReference type="OrthoDB" id="62474at2759"/>
<name>A0A836B8D0_9CHLO</name>
<proteinExistence type="predicted"/>
<evidence type="ECO:0000259" key="4">
    <source>
        <dbReference type="Pfam" id="PF02932"/>
    </source>
</evidence>
<dbReference type="EMBL" id="JAEHOD010000010">
    <property type="protein sequence ID" value="KAG2450757.1"/>
    <property type="molecule type" value="Genomic_DNA"/>
</dbReference>
<dbReference type="PANTHER" id="PTHR18945">
    <property type="entry name" value="NEUROTRANSMITTER GATED ION CHANNEL"/>
    <property type="match status" value="1"/>
</dbReference>
<feature type="region of interest" description="Disordered" evidence="2">
    <location>
        <begin position="1"/>
        <end position="22"/>
    </location>
</feature>
<dbReference type="InterPro" id="IPR036734">
    <property type="entry name" value="Neur_chan_lig-bd_sf"/>
</dbReference>
<dbReference type="GO" id="GO:0004888">
    <property type="term" value="F:transmembrane signaling receptor activity"/>
    <property type="evidence" value="ECO:0007669"/>
    <property type="project" value="InterPro"/>
</dbReference>
<accession>A0A836B8D0</accession>
<reference evidence="5" key="1">
    <citation type="journal article" date="2020" name="bioRxiv">
        <title>Comparative genomics of Chlamydomonas.</title>
        <authorList>
            <person name="Craig R.J."/>
            <person name="Hasan A.R."/>
            <person name="Ness R.W."/>
            <person name="Keightley P.D."/>
        </authorList>
    </citation>
    <scope>NUCLEOTIDE SEQUENCE</scope>
    <source>
        <strain evidence="5">CCAP 11/173</strain>
    </source>
</reference>
<evidence type="ECO:0000313" key="5">
    <source>
        <dbReference type="EMBL" id="KAG2450757.1"/>
    </source>
</evidence>
<comment type="caution">
    <text evidence="5">The sequence shown here is derived from an EMBL/GenBank/DDBJ whole genome shotgun (WGS) entry which is preliminary data.</text>
</comment>
<organism evidence="5 6">
    <name type="scientific">Chlamydomonas schloesseri</name>
    <dbReference type="NCBI Taxonomy" id="2026947"/>
    <lineage>
        <taxon>Eukaryota</taxon>
        <taxon>Viridiplantae</taxon>
        <taxon>Chlorophyta</taxon>
        <taxon>core chlorophytes</taxon>
        <taxon>Chlorophyceae</taxon>
        <taxon>CS clade</taxon>
        <taxon>Chlamydomonadales</taxon>
        <taxon>Chlamydomonadaceae</taxon>
        <taxon>Chlamydomonas</taxon>
    </lineage>
</organism>
<keyword evidence="3" id="KW-1133">Transmembrane helix</keyword>
<dbReference type="AlphaFoldDB" id="A0A836B8D0"/>
<evidence type="ECO:0000313" key="6">
    <source>
        <dbReference type="Proteomes" id="UP000613740"/>
    </source>
</evidence>
<protein>
    <recommendedName>
        <fullName evidence="4">Neurotransmitter-gated ion-channel transmembrane domain-containing protein</fullName>
    </recommendedName>
</protein>
<dbReference type="InterPro" id="IPR006029">
    <property type="entry name" value="Neurotrans-gated_channel_TM"/>
</dbReference>